<evidence type="ECO:0000313" key="9">
    <source>
        <dbReference type="Proteomes" id="UP000002058"/>
    </source>
</evidence>
<dbReference type="GeneID" id="8440579"/>
<evidence type="ECO:0000256" key="4">
    <source>
        <dbReference type="ARBA" id="ARBA00022989"/>
    </source>
</evidence>
<feature type="transmembrane region" description="Helical" evidence="7">
    <location>
        <begin position="221"/>
        <end position="240"/>
    </location>
</feature>
<dbReference type="GO" id="GO:0000139">
    <property type="term" value="C:Golgi membrane"/>
    <property type="evidence" value="ECO:0007669"/>
    <property type="project" value="EnsemblFungi"/>
</dbReference>
<reference evidence="9" key="1">
    <citation type="journal article" date="2009" name="Genome Res.">
        <title>Comparative genomic analyses of the human fungal pathogens Coccidioides and their relatives.</title>
        <authorList>
            <person name="Sharpton T.J."/>
            <person name="Stajich J.E."/>
            <person name="Rounsley S.D."/>
            <person name="Gardner M.J."/>
            <person name="Wortman J.R."/>
            <person name="Jordar V.S."/>
            <person name="Maiti R."/>
            <person name="Kodira C.D."/>
            <person name="Neafsey D.E."/>
            <person name="Zeng Q."/>
            <person name="Hung C.-Y."/>
            <person name="McMahan C."/>
            <person name="Muszewska A."/>
            <person name="Grynberg M."/>
            <person name="Mandel M.A."/>
            <person name="Kellner E.M."/>
            <person name="Barker B.M."/>
            <person name="Galgiani J.N."/>
            <person name="Orbach M.J."/>
            <person name="Kirkland T.N."/>
            <person name="Cole G.T."/>
            <person name="Henn M.R."/>
            <person name="Birren B.W."/>
            <person name="Taylor J.W."/>
        </authorList>
    </citation>
    <scope>NUCLEOTIDE SEQUENCE [LARGE SCALE GENOMIC DNA]</scope>
    <source>
        <strain evidence="9">UAMH 1704</strain>
    </source>
</reference>
<evidence type="ECO:0008006" key="10">
    <source>
        <dbReference type="Google" id="ProtNLM"/>
    </source>
</evidence>
<feature type="transmembrane region" description="Helical" evidence="7">
    <location>
        <begin position="117"/>
        <end position="137"/>
    </location>
</feature>
<feature type="compositionally biased region" description="Low complexity" evidence="6">
    <location>
        <begin position="381"/>
        <end position="394"/>
    </location>
</feature>
<dbReference type="InParanoid" id="C4JSF9"/>
<evidence type="ECO:0000256" key="5">
    <source>
        <dbReference type="ARBA" id="ARBA00023136"/>
    </source>
</evidence>
<feature type="region of interest" description="Disordered" evidence="6">
    <location>
        <begin position="346"/>
        <end position="367"/>
    </location>
</feature>
<dbReference type="KEGG" id="ure:UREG_05398"/>
<feature type="transmembrane region" description="Helical" evidence="7">
    <location>
        <begin position="260"/>
        <end position="278"/>
    </location>
</feature>
<sequence>MGRDVQSQSVWRGVPGKYVFLVLLLHYSRVMPVVGGKRYITSTAVFLNEVFKLAICLTIALYEVSKSIPPSMPATSLFGSLTAAIFTGDSWKLALPAALYTVSNSLQYIALSNLEAAQFQVTYQLQLVLAAIFGTILMRKSLSYGKWMALLLLVVGVALVQIPPIDPHELDRRTHTYLPRRLSDLQRLGLTTGPVLRKRSATYEGIQDDMLQGHPPFNARTGLLATLGACFASALGGVSFEKVLKESTFSTSMWIRNVQLAIYSIFPALFIGVIFLDGEQVAKQGFFHGYSWIVWAVIGAQAVGGIATSFCINHSEFGLMQAAGSSSSSKPELRPRPPPIRIQNFEKAKTSPDPNGSEQPLVTPLNDFSIKLPTTPLISDASALTTSRPTSPSATRHHSRVHSSRGYFGRQQPEN</sequence>
<evidence type="ECO:0000313" key="8">
    <source>
        <dbReference type="EMBL" id="EEP80556.1"/>
    </source>
</evidence>
<dbReference type="Proteomes" id="UP000002058">
    <property type="component" value="Unassembled WGS sequence"/>
</dbReference>
<dbReference type="RefSeq" id="XP_002584709.1">
    <property type="nucleotide sequence ID" value="XM_002584663.1"/>
</dbReference>
<accession>C4JSF9</accession>
<dbReference type="GO" id="GO:0097624">
    <property type="term" value="P:UDP-galactose transmembrane import into Golgi lumen"/>
    <property type="evidence" value="ECO:0007669"/>
    <property type="project" value="EnsemblFungi"/>
</dbReference>
<organism evidence="8 9">
    <name type="scientific">Uncinocarpus reesii (strain UAMH 1704)</name>
    <dbReference type="NCBI Taxonomy" id="336963"/>
    <lineage>
        <taxon>Eukaryota</taxon>
        <taxon>Fungi</taxon>
        <taxon>Dikarya</taxon>
        <taxon>Ascomycota</taxon>
        <taxon>Pezizomycotina</taxon>
        <taxon>Eurotiomycetes</taxon>
        <taxon>Eurotiomycetidae</taxon>
        <taxon>Onygenales</taxon>
        <taxon>Onygenaceae</taxon>
        <taxon>Uncinocarpus</taxon>
    </lineage>
</organism>
<dbReference type="GO" id="GO:0005459">
    <property type="term" value="F:UDP-galactose transmembrane transporter activity"/>
    <property type="evidence" value="ECO:0007669"/>
    <property type="project" value="EnsemblFungi"/>
</dbReference>
<evidence type="ECO:0000256" key="2">
    <source>
        <dbReference type="ARBA" id="ARBA00022692"/>
    </source>
</evidence>
<comment type="subcellular location">
    <subcellularLocation>
        <location evidence="1">Endoplasmic reticulum membrane</location>
        <topology evidence="1">Multi-pass membrane protein</topology>
    </subcellularLocation>
</comment>
<name>C4JSF9_UNCRE</name>
<keyword evidence="2 7" id="KW-0812">Transmembrane</keyword>
<evidence type="ECO:0000256" key="6">
    <source>
        <dbReference type="SAM" id="MobiDB-lite"/>
    </source>
</evidence>
<feature type="region of interest" description="Disordered" evidence="6">
    <location>
        <begin position="379"/>
        <end position="415"/>
    </location>
</feature>
<dbReference type="AlphaFoldDB" id="C4JSF9"/>
<feature type="transmembrane region" description="Helical" evidence="7">
    <location>
        <begin position="39"/>
        <end position="62"/>
    </location>
</feature>
<dbReference type="eggNOG" id="KOG2234">
    <property type="taxonomic scope" value="Eukaryota"/>
</dbReference>
<dbReference type="STRING" id="336963.C4JSF9"/>
<dbReference type="InterPro" id="IPR007271">
    <property type="entry name" value="Nuc_sug_transpt"/>
</dbReference>
<dbReference type="EMBL" id="CH476617">
    <property type="protein sequence ID" value="EEP80556.1"/>
    <property type="molecule type" value="Genomic_DNA"/>
</dbReference>
<dbReference type="HOGENOM" id="CLU_024645_2_0_1"/>
<keyword evidence="3" id="KW-0256">Endoplasmic reticulum</keyword>
<dbReference type="OrthoDB" id="408493at2759"/>
<keyword evidence="4 7" id="KW-1133">Transmembrane helix</keyword>
<dbReference type="VEuPathDB" id="FungiDB:UREG_05398"/>
<dbReference type="OMA" id="AIMYVIQ"/>
<keyword evidence="5 7" id="KW-0472">Membrane</keyword>
<feature type="transmembrane region" description="Helical" evidence="7">
    <location>
        <begin position="144"/>
        <end position="162"/>
    </location>
</feature>
<protein>
    <recommendedName>
        <fullName evidence="10">UDP-galactose transporter</fullName>
    </recommendedName>
</protein>
<dbReference type="InterPro" id="IPR037185">
    <property type="entry name" value="EmrE-like"/>
</dbReference>
<evidence type="ECO:0000256" key="1">
    <source>
        <dbReference type="ARBA" id="ARBA00004477"/>
    </source>
</evidence>
<dbReference type="Pfam" id="PF04142">
    <property type="entry name" value="Nuc_sug_transp"/>
    <property type="match status" value="1"/>
</dbReference>
<evidence type="ECO:0000256" key="3">
    <source>
        <dbReference type="ARBA" id="ARBA00022824"/>
    </source>
</evidence>
<evidence type="ECO:0000256" key="7">
    <source>
        <dbReference type="SAM" id="Phobius"/>
    </source>
</evidence>
<feature type="transmembrane region" description="Helical" evidence="7">
    <location>
        <begin position="290"/>
        <end position="312"/>
    </location>
</feature>
<gene>
    <name evidence="8" type="ORF">UREG_05398</name>
</gene>
<proteinExistence type="predicted"/>
<dbReference type="SUPFAM" id="SSF103481">
    <property type="entry name" value="Multidrug resistance efflux transporter EmrE"/>
    <property type="match status" value="1"/>
</dbReference>
<keyword evidence="9" id="KW-1185">Reference proteome</keyword>
<dbReference type="PANTHER" id="PTHR10231">
    <property type="entry name" value="NUCLEOTIDE-SUGAR TRANSMEMBRANE TRANSPORTER"/>
    <property type="match status" value="1"/>
</dbReference>